<accession>A0A9J5Z0H6</accession>
<dbReference type="EMBL" id="JACXVP010000005">
    <property type="protein sequence ID" value="KAG5605496.1"/>
    <property type="molecule type" value="Genomic_DNA"/>
</dbReference>
<sequence length="135" mass="15214">MRKKSPKEWYGAKQIGYEKVVTGKMHNVMQIGYKSVVIRKIHGATQIGYKKVVTVKMHGERSHLGTFSDEGLPELKEALKQKLGRENNLHKSLVIVTTGANQKIQKAMPFSPLLPLTIVAMATAFRRSPHHKAKR</sequence>
<evidence type="ECO:0000313" key="1">
    <source>
        <dbReference type="EMBL" id="KAG5605496.1"/>
    </source>
</evidence>
<proteinExistence type="predicted"/>
<gene>
    <name evidence="1" type="ORF">H5410_026988</name>
</gene>
<protein>
    <submittedName>
        <fullName evidence="1">Uncharacterized protein</fullName>
    </submittedName>
</protein>
<reference evidence="1 2" key="1">
    <citation type="submission" date="2020-09" db="EMBL/GenBank/DDBJ databases">
        <title>De no assembly of potato wild relative species, Solanum commersonii.</title>
        <authorList>
            <person name="Cho K."/>
        </authorList>
    </citation>
    <scope>NUCLEOTIDE SEQUENCE [LARGE SCALE GENOMIC DNA]</scope>
    <source>
        <strain evidence="1">LZ3.2</strain>
        <tissue evidence="1">Leaf</tissue>
    </source>
</reference>
<keyword evidence="2" id="KW-1185">Reference proteome</keyword>
<evidence type="ECO:0000313" key="2">
    <source>
        <dbReference type="Proteomes" id="UP000824120"/>
    </source>
</evidence>
<organism evidence="1 2">
    <name type="scientific">Solanum commersonii</name>
    <name type="common">Commerson's wild potato</name>
    <name type="synonym">Commerson's nightshade</name>
    <dbReference type="NCBI Taxonomy" id="4109"/>
    <lineage>
        <taxon>Eukaryota</taxon>
        <taxon>Viridiplantae</taxon>
        <taxon>Streptophyta</taxon>
        <taxon>Embryophyta</taxon>
        <taxon>Tracheophyta</taxon>
        <taxon>Spermatophyta</taxon>
        <taxon>Magnoliopsida</taxon>
        <taxon>eudicotyledons</taxon>
        <taxon>Gunneridae</taxon>
        <taxon>Pentapetalae</taxon>
        <taxon>asterids</taxon>
        <taxon>lamiids</taxon>
        <taxon>Solanales</taxon>
        <taxon>Solanaceae</taxon>
        <taxon>Solanoideae</taxon>
        <taxon>Solaneae</taxon>
        <taxon>Solanum</taxon>
    </lineage>
</organism>
<name>A0A9J5Z0H6_SOLCO</name>
<dbReference type="Proteomes" id="UP000824120">
    <property type="component" value="Chromosome 5"/>
</dbReference>
<dbReference type="AlphaFoldDB" id="A0A9J5Z0H6"/>
<dbReference type="OrthoDB" id="7042322at2759"/>
<comment type="caution">
    <text evidence="1">The sequence shown here is derived from an EMBL/GenBank/DDBJ whole genome shotgun (WGS) entry which is preliminary data.</text>
</comment>